<accession>A0AA36IFQ3</accession>
<protein>
    <recommendedName>
        <fullName evidence="2">FHA domain-containing protein</fullName>
    </recommendedName>
</protein>
<keyword evidence="4" id="KW-1185">Reference proteome</keyword>
<reference evidence="3" key="1">
    <citation type="submission" date="2023-08" db="EMBL/GenBank/DDBJ databases">
        <authorList>
            <person name="Chen Y."/>
            <person name="Shah S."/>
            <person name="Dougan E. K."/>
            <person name="Thang M."/>
            <person name="Chan C."/>
        </authorList>
    </citation>
    <scope>NUCLEOTIDE SEQUENCE</scope>
</reference>
<dbReference type="AlphaFoldDB" id="A0AA36IFQ3"/>
<sequence>MRCCCASRPQGDGTVDRLEGKQAQKQLLRQQCDDLLQRIQAAPGKIGSLQKQAERTSETHAVVRVKLEEKREELRKAKEKCAELVTACAPSKIQSASSHARISSSPAALVAVTASILQECERLQQMGCEPDSPWILVEAWSEGNRSSNFLGEQWLSLGDDADPKSLFLQARVPFSRPDSRKAYTGTCLPELRVQLDHARERNHAIFGLQAFGLHAHALSDLPSKMTLQFWRWGGESLRVGPQSQSAEPTCWLEAISIAGQPLDISGERRLQVTADQGLVVGRHHPLIQHLLADKKKLLNCISREHLAFRFEQKDATLWVNNVSSNPVVLCGQVLAAGKAGKVHDGDILRLVAPESLIGGKDVAETVNSQATDSSAVETSVQQESNTNCSLMSAAGFVITFRVSVTFQVLLCASEKCVGGGGDPLFQLKGSWGEEVYCASCCAELKRKSPDTFFKLIPAQILPPTWDLLGATSMAAVETHLEPGRTDFAMWGANFADENIQLPILCPFSQRISQEADQRREAERAARAARAADTQDMKSELARVQGEAEKNLRELIDLSAQAGLNPGTPSFPSERVVNLPESKELAQLRMRVKHLQQLHAQQTVRQEKNKLTNESQQALQAQAPVQDTSCSCRDTSFRRVLHDAEPLHPDGLANHELLLRLLYLHAGVLFKGDVLEVQADIQRPKVSTSAVLTSRVLLTVLAVQGHSLTRLEEKIDFDAATLHCECDGRHVHDTPLLVDKTAPRVQHTLDFELLDIPGQPPAVAIEATLVDSTSNEVSCSLQLRLPLIVTNFLTPMQPNFRFKQEWDAPDLQAADPVDFPLAALVKSDAAIDFLTFGGALQMFRLSQDIVGFAAELPVHGCHESQAVLARVAAFADGKLVLQARSQERRLADALAAAMSSLLLYPSRADL</sequence>
<dbReference type="CDD" id="cd22671">
    <property type="entry name" value="FHA_APTX-like"/>
    <property type="match status" value="1"/>
</dbReference>
<evidence type="ECO:0000259" key="2">
    <source>
        <dbReference type="PROSITE" id="PS50006"/>
    </source>
</evidence>
<dbReference type="EMBL" id="CAUJNA010001413">
    <property type="protein sequence ID" value="CAJ1386781.1"/>
    <property type="molecule type" value="Genomic_DNA"/>
</dbReference>
<evidence type="ECO:0000313" key="4">
    <source>
        <dbReference type="Proteomes" id="UP001178507"/>
    </source>
</evidence>
<feature type="domain" description="FHA" evidence="2">
    <location>
        <begin position="278"/>
        <end position="334"/>
    </location>
</feature>
<keyword evidence="1" id="KW-0175">Coiled coil</keyword>
<organism evidence="3 4">
    <name type="scientific">Effrenium voratum</name>
    <dbReference type="NCBI Taxonomy" id="2562239"/>
    <lineage>
        <taxon>Eukaryota</taxon>
        <taxon>Sar</taxon>
        <taxon>Alveolata</taxon>
        <taxon>Dinophyceae</taxon>
        <taxon>Suessiales</taxon>
        <taxon>Symbiodiniaceae</taxon>
        <taxon>Effrenium</taxon>
    </lineage>
</organism>
<dbReference type="PROSITE" id="PS50006">
    <property type="entry name" value="FHA_DOMAIN"/>
    <property type="match status" value="1"/>
</dbReference>
<dbReference type="Gene3D" id="2.60.200.20">
    <property type="match status" value="1"/>
</dbReference>
<feature type="coiled-coil region" evidence="1">
    <location>
        <begin position="18"/>
        <end position="87"/>
    </location>
</feature>
<name>A0AA36IFQ3_9DINO</name>
<evidence type="ECO:0000256" key="1">
    <source>
        <dbReference type="SAM" id="Coils"/>
    </source>
</evidence>
<dbReference type="InterPro" id="IPR008984">
    <property type="entry name" value="SMAD_FHA_dom_sf"/>
</dbReference>
<gene>
    <name evidence="3" type="ORF">EVOR1521_LOCUS12980</name>
</gene>
<dbReference type="SUPFAM" id="SSF49879">
    <property type="entry name" value="SMAD/FHA domain"/>
    <property type="match status" value="1"/>
</dbReference>
<dbReference type="InterPro" id="IPR000253">
    <property type="entry name" value="FHA_dom"/>
</dbReference>
<proteinExistence type="predicted"/>
<dbReference type="Proteomes" id="UP001178507">
    <property type="component" value="Unassembled WGS sequence"/>
</dbReference>
<comment type="caution">
    <text evidence="3">The sequence shown here is derived from an EMBL/GenBank/DDBJ whole genome shotgun (WGS) entry which is preliminary data.</text>
</comment>
<evidence type="ECO:0000313" key="3">
    <source>
        <dbReference type="EMBL" id="CAJ1386781.1"/>
    </source>
</evidence>